<dbReference type="EMBL" id="VOQQ01000001">
    <property type="protein sequence ID" value="TXC63245.1"/>
    <property type="molecule type" value="Genomic_DNA"/>
</dbReference>
<dbReference type="AlphaFoldDB" id="A0A5C6TTN9"/>
<accession>A0A5C6TTN9</accession>
<feature type="chain" id="PRO_5022853680" evidence="1">
    <location>
        <begin position="18"/>
        <end position="111"/>
    </location>
</feature>
<sequence>MVSLLLAALLAAPQPIARTGPAPLDLGCFRLMADFAEDPDPRVQSVGRMGAQYFLGRIDAAAPSFDIETAGEAPTGAARTALLSRCGEEMQRAGHDFRAIGRTLEPARPTT</sequence>
<evidence type="ECO:0000256" key="1">
    <source>
        <dbReference type="SAM" id="SignalP"/>
    </source>
</evidence>
<dbReference type="RefSeq" id="WP_147042656.1">
    <property type="nucleotide sequence ID" value="NZ_BAABIR010000006.1"/>
</dbReference>
<dbReference type="OrthoDB" id="7204479at2"/>
<gene>
    <name evidence="2" type="ORF">FRZ32_05950</name>
</gene>
<protein>
    <submittedName>
        <fullName evidence="2">Uncharacterized protein</fullName>
    </submittedName>
</protein>
<keyword evidence="1" id="KW-0732">Signal</keyword>
<organism evidence="2 3">
    <name type="scientific">Allosphingosinicella ginsenosidimutans</name>
    <dbReference type="NCBI Taxonomy" id="1176539"/>
    <lineage>
        <taxon>Bacteria</taxon>
        <taxon>Pseudomonadati</taxon>
        <taxon>Pseudomonadota</taxon>
        <taxon>Alphaproteobacteria</taxon>
        <taxon>Sphingomonadales</taxon>
        <taxon>Sphingomonadaceae</taxon>
        <taxon>Allosphingosinicella</taxon>
    </lineage>
</organism>
<comment type="caution">
    <text evidence="2">The sequence shown here is derived from an EMBL/GenBank/DDBJ whole genome shotgun (WGS) entry which is preliminary data.</text>
</comment>
<dbReference type="Proteomes" id="UP000321249">
    <property type="component" value="Unassembled WGS sequence"/>
</dbReference>
<evidence type="ECO:0000313" key="2">
    <source>
        <dbReference type="EMBL" id="TXC63245.1"/>
    </source>
</evidence>
<proteinExistence type="predicted"/>
<reference evidence="2 3" key="1">
    <citation type="journal article" date="2015" name="J. Microbiol.">
        <title>Sphingosinicella ginsenosidimutans sp. nov., with ginsenoside converting activity.</title>
        <authorList>
            <person name="Kim J.K."/>
            <person name="Kang M.S."/>
            <person name="Park S.C."/>
            <person name="Kim K.M."/>
            <person name="Choi K."/>
            <person name="Yoon M.H."/>
            <person name="Im W.T."/>
        </authorList>
    </citation>
    <scope>NUCLEOTIDE SEQUENCE [LARGE SCALE GENOMIC DNA]</scope>
    <source>
        <strain evidence="2 3">BS-11</strain>
    </source>
</reference>
<keyword evidence="3" id="KW-1185">Reference proteome</keyword>
<evidence type="ECO:0000313" key="3">
    <source>
        <dbReference type="Proteomes" id="UP000321249"/>
    </source>
</evidence>
<feature type="signal peptide" evidence="1">
    <location>
        <begin position="1"/>
        <end position="17"/>
    </location>
</feature>
<name>A0A5C6TTN9_9SPHN</name>